<dbReference type="Proteomes" id="UP000694892">
    <property type="component" value="Chromosome 7L"/>
</dbReference>
<proteinExistence type="predicted"/>
<protein>
    <submittedName>
        <fullName evidence="1">Uncharacterized protein</fullName>
    </submittedName>
</protein>
<reference evidence="2" key="1">
    <citation type="journal article" date="2016" name="Nature">
        <title>Genome evolution in the allotetraploid frog Xenopus laevis.</title>
        <authorList>
            <person name="Session A.M."/>
            <person name="Uno Y."/>
            <person name="Kwon T."/>
            <person name="Chapman J.A."/>
            <person name="Toyoda A."/>
            <person name="Takahashi S."/>
            <person name="Fukui A."/>
            <person name="Hikosaka A."/>
            <person name="Suzuki A."/>
            <person name="Kondo M."/>
            <person name="van Heeringen S.J."/>
            <person name="Quigley I."/>
            <person name="Heinz S."/>
            <person name="Ogino H."/>
            <person name="Ochi H."/>
            <person name="Hellsten U."/>
            <person name="Lyons J.B."/>
            <person name="Simakov O."/>
            <person name="Putnam N."/>
            <person name="Stites J."/>
            <person name="Kuroki Y."/>
            <person name="Tanaka T."/>
            <person name="Michiue T."/>
            <person name="Watanabe M."/>
            <person name="Bogdanovic O."/>
            <person name="Lister R."/>
            <person name="Georgiou G."/>
            <person name="Paranjpe S.S."/>
            <person name="van Kruijsbergen I."/>
            <person name="Shu S."/>
            <person name="Carlson J."/>
            <person name="Kinoshita T."/>
            <person name="Ohta Y."/>
            <person name="Mawaribuchi S."/>
            <person name="Jenkins J."/>
            <person name="Grimwood J."/>
            <person name="Schmutz J."/>
            <person name="Mitros T."/>
            <person name="Mozaffari S.V."/>
            <person name="Suzuki Y."/>
            <person name="Haramoto Y."/>
            <person name="Yamamoto T.S."/>
            <person name="Takagi C."/>
            <person name="Heald R."/>
            <person name="Miller K."/>
            <person name="Haudenschild C."/>
            <person name="Kitzman J."/>
            <person name="Nakayama T."/>
            <person name="Izutsu Y."/>
            <person name="Robert J."/>
            <person name="Fortriede J."/>
            <person name="Burns K."/>
            <person name="Lotay V."/>
            <person name="Karimi K."/>
            <person name="Yasuoka Y."/>
            <person name="Dichmann D.S."/>
            <person name="Flajnik M.F."/>
            <person name="Houston D.W."/>
            <person name="Shendure J."/>
            <person name="DuPasquier L."/>
            <person name="Vize P.D."/>
            <person name="Zorn A.M."/>
            <person name="Ito M."/>
            <person name="Marcotte E.M."/>
            <person name="Wallingford J.B."/>
            <person name="Ito Y."/>
            <person name="Asashima M."/>
            <person name="Ueno N."/>
            <person name="Matsuda Y."/>
            <person name="Veenstra G.J."/>
            <person name="Fujiyama A."/>
            <person name="Harland R.M."/>
            <person name="Taira M."/>
            <person name="Rokhsar D.S."/>
        </authorList>
    </citation>
    <scope>NUCLEOTIDE SEQUENCE [LARGE SCALE GENOMIC DNA]</scope>
    <source>
        <strain evidence="2">J</strain>
    </source>
</reference>
<gene>
    <name evidence="1" type="ORF">XELAEV_18035783mg</name>
</gene>
<organism evidence="1 2">
    <name type="scientific">Xenopus laevis</name>
    <name type="common">African clawed frog</name>
    <dbReference type="NCBI Taxonomy" id="8355"/>
    <lineage>
        <taxon>Eukaryota</taxon>
        <taxon>Metazoa</taxon>
        <taxon>Chordata</taxon>
        <taxon>Craniata</taxon>
        <taxon>Vertebrata</taxon>
        <taxon>Euteleostomi</taxon>
        <taxon>Amphibia</taxon>
        <taxon>Batrachia</taxon>
        <taxon>Anura</taxon>
        <taxon>Pipoidea</taxon>
        <taxon>Pipidae</taxon>
        <taxon>Xenopodinae</taxon>
        <taxon>Xenopus</taxon>
        <taxon>Xenopus</taxon>
    </lineage>
</organism>
<evidence type="ECO:0000313" key="2">
    <source>
        <dbReference type="Proteomes" id="UP000694892"/>
    </source>
</evidence>
<dbReference type="AlphaFoldDB" id="A0A974CHF8"/>
<dbReference type="EMBL" id="CM004478">
    <property type="protein sequence ID" value="OCT72801.1"/>
    <property type="molecule type" value="Genomic_DNA"/>
</dbReference>
<evidence type="ECO:0000313" key="1">
    <source>
        <dbReference type="EMBL" id="OCT72801.1"/>
    </source>
</evidence>
<name>A0A974CHF8_XENLA</name>
<accession>A0A974CHF8</accession>
<sequence>MFLYWKKRGAYELETLPTSLTELGYSAVERFSWSSSLDIIEDLAGKSHDSLGLGAASQCQRTNFKNGNWNVLLKTHNNN</sequence>